<feature type="transmembrane region" description="Helical" evidence="8">
    <location>
        <begin position="300"/>
        <end position="325"/>
    </location>
</feature>
<feature type="transmembrane region" description="Helical" evidence="8">
    <location>
        <begin position="105"/>
        <end position="125"/>
    </location>
</feature>
<evidence type="ECO:0000256" key="7">
    <source>
        <dbReference type="RuleBase" id="RU000473"/>
    </source>
</evidence>
<feature type="transmembrane region" description="Helical" evidence="8">
    <location>
        <begin position="6"/>
        <end position="25"/>
    </location>
</feature>
<comment type="similarity">
    <text evidence="2 6">Belongs to the complex I subunit 1 family.</text>
</comment>
<feature type="transmembrane region" description="Helical" evidence="8">
    <location>
        <begin position="70"/>
        <end position="99"/>
    </location>
</feature>
<feature type="transmembrane region" description="Helical" evidence="8">
    <location>
        <begin position="232"/>
        <end position="256"/>
    </location>
</feature>
<accession>A0A0E3DAF1</accession>
<dbReference type="GO" id="GO:0003954">
    <property type="term" value="F:NADH dehydrogenase activity"/>
    <property type="evidence" value="ECO:0007669"/>
    <property type="project" value="TreeGrafter"/>
</dbReference>
<keyword evidence="5 8" id="KW-0472">Membrane</keyword>
<feature type="transmembrane region" description="Helical" evidence="8">
    <location>
        <begin position="268"/>
        <end position="288"/>
    </location>
</feature>
<comment type="subcellular location">
    <subcellularLocation>
        <location evidence="1">Membrane</location>
        <topology evidence="1">Multi-pass membrane protein</topology>
    </subcellularLocation>
    <subcellularLocation>
        <location evidence="6">Mitochondrion inner membrane</location>
        <topology evidence="6">Multi-pass membrane protein</topology>
    </subcellularLocation>
</comment>
<gene>
    <name evidence="9" type="primary">nad1</name>
</gene>
<keyword evidence="7" id="KW-0830">Ubiquinone</keyword>
<name>A0A0E3DAF1_9STRA</name>
<proteinExistence type="inferred from homology"/>
<protein>
    <recommendedName>
        <fullName evidence="7">NADH-ubiquinone oxidoreductase chain 1</fullName>
        <ecNumber evidence="7">7.1.1.2</ecNumber>
    </recommendedName>
</protein>
<dbReference type="NCBIfam" id="NF004745">
    <property type="entry name" value="PRK06076.1-6"/>
    <property type="match status" value="1"/>
</dbReference>
<geneLocation type="mitochondrion" evidence="9"/>
<feature type="transmembrane region" description="Helical" evidence="8">
    <location>
        <begin position="175"/>
        <end position="195"/>
    </location>
</feature>
<dbReference type="EMBL" id="KJ408269">
    <property type="protein sequence ID" value="AHW51447.1"/>
    <property type="molecule type" value="Genomic_DNA"/>
</dbReference>
<comment type="catalytic activity">
    <reaction evidence="7">
        <text>a ubiquinone + NADH + 5 H(+)(in) = a ubiquinol + NAD(+) + 4 H(+)(out)</text>
        <dbReference type="Rhea" id="RHEA:29091"/>
        <dbReference type="Rhea" id="RHEA-COMP:9565"/>
        <dbReference type="Rhea" id="RHEA-COMP:9566"/>
        <dbReference type="ChEBI" id="CHEBI:15378"/>
        <dbReference type="ChEBI" id="CHEBI:16389"/>
        <dbReference type="ChEBI" id="CHEBI:17976"/>
        <dbReference type="ChEBI" id="CHEBI:57540"/>
        <dbReference type="ChEBI" id="CHEBI:57945"/>
        <dbReference type="EC" id="7.1.1.2"/>
    </reaction>
</comment>
<dbReference type="HAMAP" id="MF_01350">
    <property type="entry name" value="NDH1_NuoH"/>
    <property type="match status" value="1"/>
</dbReference>
<organism evidence="9">
    <name type="scientific">Phytophthora andina</name>
    <dbReference type="NCBI Taxonomy" id="283009"/>
    <lineage>
        <taxon>Eukaryota</taxon>
        <taxon>Sar</taxon>
        <taxon>Stramenopiles</taxon>
        <taxon>Oomycota</taxon>
        <taxon>Peronosporomycetes</taxon>
        <taxon>Peronosporales</taxon>
        <taxon>Peronosporaceae</taxon>
        <taxon>Phytophthora</taxon>
    </lineage>
</organism>
<keyword evidence="7 9" id="KW-0496">Mitochondrion</keyword>
<dbReference type="InterPro" id="IPR018086">
    <property type="entry name" value="NADH_UbQ_OxRdtase_su1_CS"/>
</dbReference>
<evidence type="ECO:0000256" key="3">
    <source>
        <dbReference type="ARBA" id="ARBA00022692"/>
    </source>
</evidence>
<dbReference type="GO" id="GO:0005743">
    <property type="term" value="C:mitochondrial inner membrane"/>
    <property type="evidence" value="ECO:0007669"/>
    <property type="project" value="UniProtKB-SubCell"/>
</dbReference>
<keyword evidence="3 6" id="KW-0812">Transmembrane</keyword>
<dbReference type="EC" id="7.1.1.2" evidence="7"/>
<dbReference type="PROSITE" id="PS00668">
    <property type="entry name" value="COMPLEX1_ND1_2"/>
    <property type="match status" value="1"/>
</dbReference>
<dbReference type="Pfam" id="PF00146">
    <property type="entry name" value="NADHdh"/>
    <property type="match status" value="1"/>
</dbReference>
<dbReference type="NCBIfam" id="NF004741">
    <property type="entry name" value="PRK06076.1-2"/>
    <property type="match status" value="1"/>
</dbReference>
<evidence type="ECO:0000256" key="8">
    <source>
        <dbReference type="SAM" id="Phobius"/>
    </source>
</evidence>
<dbReference type="PANTHER" id="PTHR11432">
    <property type="entry name" value="NADH DEHYDROGENASE SUBUNIT 1"/>
    <property type="match status" value="1"/>
</dbReference>
<evidence type="ECO:0000313" key="9">
    <source>
        <dbReference type="EMBL" id="AHW51447.1"/>
    </source>
</evidence>
<reference evidence="9" key="1">
    <citation type="journal article" date="2015" name="Curr. Genet.">
        <title>Mitochondrial genome sequences reveal evolutionary relationships of the Phytophthora 1c clade species.</title>
        <authorList>
            <person name="Lassiter E.S."/>
            <person name="Russ C."/>
            <person name="Nusbaum C."/>
            <person name="Zeng Q."/>
            <person name="Saville A.C."/>
            <person name="Olarte R.A."/>
            <person name="Carbone I."/>
            <person name="Hu C.H."/>
            <person name="Seguin-Orlando A."/>
            <person name="Samaniego J.A."/>
            <person name="Thorne J.L."/>
            <person name="Ristaino J.B."/>
        </authorList>
    </citation>
    <scope>NUCLEOTIDE SEQUENCE</scope>
    <source>
        <strain evidence="9">EC 3394</strain>
    </source>
</reference>
<dbReference type="PROSITE" id="PS00667">
    <property type="entry name" value="COMPLEX1_ND1_1"/>
    <property type="match status" value="1"/>
</dbReference>
<dbReference type="InterPro" id="IPR001694">
    <property type="entry name" value="NADH_UbQ_OxRdtase_su1/FPO"/>
</dbReference>
<evidence type="ECO:0000256" key="5">
    <source>
        <dbReference type="ARBA" id="ARBA00023136"/>
    </source>
</evidence>
<dbReference type="GO" id="GO:0009060">
    <property type="term" value="P:aerobic respiration"/>
    <property type="evidence" value="ECO:0007669"/>
    <property type="project" value="TreeGrafter"/>
</dbReference>
<dbReference type="SMR" id="A0A0E3DAF1"/>
<keyword evidence="4 8" id="KW-1133">Transmembrane helix</keyword>
<feature type="transmembrane region" description="Helical" evidence="8">
    <location>
        <begin position="146"/>
        <end position="169"/>
    </location>
</feature>
<evidence type="ECO:0000256" key="6">
    <source>
        <dbReference type="RuleBase" id="RU000471"/>
    </source>
</evidence>
<dbReference type="AlphaFoldDB" id="A0A0E3DAF1"/>
<keyword evidence="6" id="KW-0520">NAD</keyword>
<dbReference type="PANTHER" id="PTHR11432:SF3">
    <property type="entry name" value="NADH-UBIQUINONE OXIDOREDUCTASE CHAIN 1"/>
    <property type="match status" value="1"/>
</dbReference>
<evidence type="ECO:0000256" key="1">
    <source>
        <dbReference type="ARBA" id="ARBA00004141"/>
    </source>
</evidence>
<dbReference type="GO" id="GO:0008137">
    <property type="term" value="F:NADH dehydrogenase (ubiquinone) activity"/>
    <property type="evidence" value="ECO:0007669"/>
    <property type="project" value="UniProtKB-EC"/>
</dbReference>
<sequence>MIYTILKFLILVLPLLIAVAYFTLVERKVLASIQRRRGPNVVGTFGLLQPLADGLKLFVKETILPSNADVILFIFAPILAFFLSLLSWTVIPLGFGMFFTELNIGILYLLAISSLGVYGIIIGGWSSNSKYSFLGALRSTAQMISYELTIGFSILSVIICAKSLNLISIVLAQKTVWYCFPLFPIFLIFFISCLAETNRHPFDLPEAEAELVSGYNVEYSAMGFALFFLGEYANMLLMSSLTTILFLGGWLAPFPFSIKFINFLPGSFWFSIKVCFFVVLFVVARAVLPRYRYDQLMRLGWKVFLPFTLSWFLYTAGILISFNWLI</sequence>
<evidence type="ECO:0000256" key="2">
    <source>
        <dbReference type="ARBA" id="ARBA00010535"/>
    </source>
</evidence>
<evidence type="ECO:0000256" key="4">
    <source>
        <dbReference type="ARBA" id="ARBA00022989"/>
    </source>
</evidence>